<sequence length="130" mass="13316">MFPIIIFVLCVFVGGTNAVDSHQEQPEPTTTAPANSTTPAGDLGTTPVNTLRDIPAKYASDTATLVDTPRGFSAKNASDTANLTEPKPDVPCKPKSAALVVPKVTQGVLEMRASLAATALAVAVALLVAS</sequence>
<evidence type="ECO:0000313" key="4">
    <source>
        <dbReference type="WBParaSite" id="GPLIN_001258900"/>
    </source>
</evidence>
<protein>
    <submittedName>
        <fullName evidence="4 5">Secreted protein</fullName>
    </submittedName>
</protein>
<feature type="signal peptide" evidence="2">
    <location>
        <begin position="1"/>
        <end position="18"/>
    </location>
</feature>
<reference evidence="3" key="1">
    <citation type="submission" date="2013-12" db="EMBL/GenBank/DDBJ databases">
        <authorList>
            <person name="Aslett M."/>
        </authorList>
    </citation>
    <scope>NUCLEOTIDE SEQUENCE [LARGE SCALE GENOMIC DNA]</scope>
    <source>
        <strain evidence="3">Lindley</strain>
    </source>
</reference>
<evidence type="ECO:0000256" key="1">
    <source>
        <dbReference type="SAM" id="MobiDB-lite"/>
    </source>
</evidence>
<feature type="chain" id="PRO_5008874613" evidence="2">
    <location>
        <begin position="19"/>
        <end position="130"/>
    </location>
</feature>
<reference evidence="4 5" key="3">
    <citation type="submission" date="2016-06" db="UniProtKB">
        <authorList>
            <consortium name="WormBaseParasite"/>
        </authorList>
    </citation>
    <scope>IDENTIFICATION</scope>
</reference>
<dbReference type="WBParaSite" id="GPLIN_001258900">
    <property type="protein sequence ID" value="GPLIN_001258900"/>
    <property type="gene ID" value="GPLIN_001258900"/>
</dbReference>
<evidence type="ECO:0000313" key="5">
    <source>
        <dbReference type="WBParaSite" id="GPLIN_001259400"/>
    </source>
</evidence>
<feature type="region of interest" description="Disordered" evidence="1">
    <location>
        <begin position="20"/>
        <end position="48"/>
    </location>
</feature>
<proteinExistence type="predicted"/>
<keyword evidence="2" id="KW-0732">Signal</keyword>
<evidence type="ECO:0000256" key="2">
    <source>
        <dbReference type="SAM" id="SignalP"/>
    </source>
</evidence>
<keyword evidence="3" id="KW-1185">Reference proteome</keyword>
<reference evidence="3" key="2">
    <citation type="submission" date="2014-05" db="EMBL/GenBank/DDBJ databases">
        <title>The genome and life-stage specific transcriptomes of Globodera pallida elucidate key aspects of plant parasitism by a cyst nematode.</title>
        <authorList>
            <person name="Cotton J.A."/>
            <person name="Lilley C.J."/>
            <person name="Jones L.M."/>
            <person name="Kikuchi T."/>
            <person name="Reid A.J."/>
            <person name="Thorpe P."/>
            <person name="Tsai I.J."/>
            <person name="Beasley H."/>
            <person name="Blok V."/>
            <person name="Cock P.J.A."/>
            <person name="Van den Akker S.E."/>
            <person name="Holroyd N."/>
            <person name="Hunt M."/>
            <person name="Mantelin S."/>
            <person name="Naghra H."/>
            <person name="Pain A."/>
            <person name="Palomares-Rius J.E."/>
            <person name="Zarowiecki M."/>
            <person name="Berriman M."/>
            <person name="Jones J.T."/>
            <person name="Urwin P.E."/>
        </authorList>
    </citation>
    <scope>NUCLEOTIDE SEQUENCE [LARGE SCALE GENOMIC DNA]</scope>
    <source>
        <strain evidence="3">Lindley</strain>
    </source>
</reference>
<dbReference type="Proteomes" id="UP000050741">
    <property type="component" value="Unassembled WGS sequence"/>
</dbReference>
<name>A0A183CI88_GLOPA</name>
<dbReference type="AlphaFoldDB" id="A0A183CI88"/>
<organism evidence="3 5">
    <name type="scientific">Globodera pallida</name>
    <name type="common">Potato cyst nematode worm</name>
    <name type="synonym">Heterodera pallida</name>
    <dbReference type="NCBI Taxonomy" id="36090"/>
    <lineage>
        <taxon>Eukaryota</taxon>
        <taxon>Metazoa</taxon>
        <taxon>Ecdysozoa</taxon>
        <taxon>Nematoda</taxon>
        <taxon>Chromadorea</taxon>
        <taxon>Rhabditida</taxon>
        <taxon>Tylenchina</taxon>
        <taxon>Tylenchomorpha</taxon>
        <taxon>Tylenchoidea</taxon>
        <taxon>Heteroderidae</taxon>
        <taxon>Heteroderinae</taxon>
        <taxon>Globodera</taxon>
    </lineage>
</organism>
<evidence type="ECO:0000313" key="3">
    <source>
        <dbReference type="Proteomes" id="UP000050741"/>
    </source>
</evidence>
<dbReference type="WBParaSite" id="GPLIN_001259400">
    <property type="protein sequence ID" value="GPLIN_001259400"/>
    <property type="gene ID" value="GPLIN_001259400"/>
</dbReference>
<feature type="compositionally biased region" description="Low complexity" evidence="1">
    <location>
        <begin position="28"/>
        <end position="40"/>
    </location>
</feature>
<feature type="region of interest" description="Disordered" evidence="1">
    <location>
        <begin position="68"/>
        <end position="89"/>
    </location>
</feature>
<accession>A0A183CI88</accession>